<sequence length="135" mass="15351">MLVTLSTFNQETSTNALNYFTAPSPRARLYDLIQEDDAEGSVISNYRSETEAGFEVHFDGRLLDRVEVLQDEVQYWVLYRNVLLDDLQAVIHVLVVVIKDEEITVNTCHVCCCVVSMEIIGCRLMAVKRGEISFT</sequence>
<keyword evidence="2" id="KW-1185">Reference proteome</keyword>
<name>A0AAE0SQF6_9BIVA</name>
<organism evidence="1 2">
    <name type="scientific">Potamilus streckersoni</name>
    <dbReference type="NCBI Taxonomy" id="2493646"/>
    <lineage>
        <taxon>Eukaryota</taxon>
        <taxon>Metazoa</taxon>
        <taxon>Spiralia</taxon>
        <taxon>Lophotrochozoa</taxon>
        <taxon>Mollusca</taxon>
        <taxon>Bivalvia</taxon>
        <taxon>Autobranchia</taxon>
        <taxon>Heteroconchia</taxon>
        <taxon>Palaeoheterodonta</taxon>
        <taxon>Unionida</taxon>
        <taxon>Unionoidea</taxon>
        <taxon>Unionidae</taxon>
        <taxon>Ambleminae</taxon>
        <taxon>Lampsilini</taxon>
        <taxon>Potamilus</taxon>
    </lineage>
</organism>
<protein>
    <submittedName>
        <fullName evidence="1">Uncharacterized protein</fullName>
    </submittedName>
</protein>
<reference evidence="1" key="1">
    <citation type="journal article" date="2021" name="Genome Biol. Evol.">
        <title>A High-Quality Reference Genome for a Parasitic Bivalve with Doubly Uniparental Inheritance (Bivalvia: Unionida).</title>
        <authorList>
            <person name="Smith C.H."/>
        </authorList>
    </citation>
    <scope>NUCLEOTIDE SEQUENCE</scope>
    <source>
        <strain evidence="1">CHS0354</strain>
    </source>
</reference>
<accession>A0AAE0SQF6</accession>
<gene>
    <name evidence="1" type="ORF">CHS0354_001634</name>
</gene>
<reference evidence="1" key="2">
    <citation type="journal article" date="2021" name="Genome Biol. Evol.">
        <title>Developing a high-quality reference genome for a parasitic bivalve with doubly uniparental inheritance (Bivalvia: Unionida).</title>
        <authorList>
            <person name="Smith C.H."/>
        </authorList>
    </citation>
    <scope>NUCLEOTIDE SEQUENCE</scope>
    <source>
        <strain evidence="1">CHS0354</strain>
        <tissue evidence="1">Mantle</tissue>
    </source>
</reference>
<dbReference type="Proteomes" id="UP001195483">
    <property type="component" value="Unassembled WGS sequence"/>
</dbReference>
<reference evidence="1" key="3">
    <citation type="submission" date="2023-05" db="EMBL/GenBank/DDBJ databases">
        <authorList>
            <person name="Smith C.H."/>
        </authorList>
    </citation>
    <scope>NUCLEOTIDE SEQUENCE</scope>
    <source>
        <strain evidence="1">CHS0354</strain>
        <tissue evidence="1">Mantle</tissue>
    </source>
</reference>
<evidence type="ECO:0000313" key="2">
    <source>
        <dbReference type="Proteomes" id="UP001195483"/>
    </source>
</evidence>
<evidence type="ECO:0000313" key="1">
    <source>
        <dbReference type="EMBL" id="KAK3596157.1"/>
    </source>
</evidence>
<dbReference type="EMBL" id="JAEAOA010000155">
    <property type="protein sequence ID" value="KAK3596157.1"/>
    <property type="molecule type" value="Genomic_DNA"/>
</dbReference>
<dbReference type="AlphaFoldDB" id="A0AAE0SQF6"/>
<proteinExistence type="predicted"/>
<comment type="caution">
    <text evidence="1">The sequence shown here is derived from an EMBL/GenBank/DDBJ whole genome shotgun (WGS) entry which is preliminary data.</text>
</comment>